<evidence type="ECO:0000313" key="5">
    <source>
        <dbReference type="EMBL" id="MEE2002826.1"/>
    </source>
</evidence>
<dbReference type="EMBL" id="JAUHLI010000017">
    <property type="protein sequence ID" value="MEE2002826.1"/>
    <property type="molecule type" value="Genomic_DNA"/>
</dbReference>
<dbReference type="CDD" id="cd01949">
    <property type="entry name" value="GGDEF"/>
    <property type="match status" value="1"/>
</dbReference>
<proteinExistence type="predicted"/>
<dbReference type="InterPro" id="IPR029787">
    <property type="entry name" value="Nucleotide_cyclase"/>
</dbReference>
<dbReference type="EC" id="2.7.7.65" evidence="1"/>
<comment type="caution">
    <text evidence="5">The sequence shown here is derived from an EMBL/GenBank/DDBJ whole genome shotgun (WGS) entry which is preliminary data.</text>
</comment>
<evidence type="ECO:0000256" key="2">
    <source>
        <dbReference type="ARBA" id="ARBA00034247"/>
    </source>
</evidence>
<dbReference type="SUPFAM" id="SSF48452">
    <property type="entry name" value="TPR-like"/>
    <property type="match status" value="1"/>
</dbReference>
<organism evidence="5 6">
    <name type="scientific">Alkalimonas cellulosilytica</name>
    <dbReference type="NCBI Taxonomy" id="3058395"/>
    <lineage>
        <taxon>Bacteria</taxon>
        <taxon>Pseudomonadati</taxon>
        <taxon>Pseudomonadota</taxon>
        <taxon>Gammaproteobacteria</taxon>
        <taxon>Alkalimonas</taxon>
    </lineage>
</organism>
<dbReference type="Proteomes" id="UP001336314">
    <property type="component" value="Unassembled WGS sequence"/>
</dbReference>
<evidence type="ECO:0000256" key="3">
    <source>
        <dbReference type="SAM" id="Phobius"/>
    </source>
</evidence>
<dbReference type="SUPFAM" id="SSF55073">
    <property type="entry name" value="Nucleotide cyclase"/>
    <property type="match status" value="1"/>
</dbReference>
<feature type="transmembrane region" description="Helical" evidence="3">
    <location>
        <begin position="427"/>
        <end position="446"/>
    </location>
</feature>
<dbReference type="PROSITE" id="PS50887">
    <property type="entry name" value="GGDEF"/>
    <property type="match status" value="1"/>
</dbReference>
<dbReference type="NCBIfam" id="TIGR00254">
    <property type="entry name" value="GGDEF"/>
    <property type="match status" value="1"/>
</dbReference>
<dbReference type="GO" id="GO:0052621">
    <property type="term" value="F:diguanylate cyclase activity"/>
    <property type="evidence" value="ECO:0007669"/>
    <property type="project" value="UniProtKB-EC"/>
</dbReference>
<accession>A0ABU7J8K6</accession>
<gene>
    <name evidence="5" type="ORF">QWY20_15300</name>
</gene>
<dbReference type="Pfam" id="PF00990">
    <property type="entry name" value="GGDEF"/>
    <property type="match status" value="1"/>
</dbReference>
<keyword evidence="3" id="KW-1133">Transmembrane helix</keyword>
<feature type="domain" description="GGDEF" evidence="4">
    <location>
        <begin position="481"/>
        <end position="609"/>
    </location>
</feature>
<dbReference type="Gene3D" id="1.25.40.10">
    <property type="entry name" value="Tetratricopeptide repeat domain"/>
    <property type="match status" value="2"/>
</dbReference>
<dbReference type="RefSeq" id="WP_330129872.1">
    <property type="nucleotide sequence ID" value="NZ_JAUHLI010000017.1"/>
</dbReference>
<keyword evidence="3" id="KW-0812">Transmembrane</keyword>
<dbReference type="PANTHER" id="PTHR45138:SF9">
    <property type="entry name" value="DIGUANYLATE CYCLASE DGCM-RELATED"/>
    <property type="match status" value="1"/>
</dbReference>
<dbReference type="InterPro" id="IPR043128">
    <property type="entry name" value="Rev_trsase/Diguanyl_cyclase"/>
</dbReference>
<reference evidence="5 6" key="1">
    <citation type="submission" date="2023-07" db="EMBL/GenBank/DDBJ databases">
        <title>Alkalimonas sp., MEB108 novel, alkaliphilic bacterium isolated from Lonar Lake, India.</title>
        <authorList>
            <person name="Joshi A."/>
            <person name="Thite S."/>
        </authorList>
    </citation>
    <scope>NUCLEOTIDE SEQUENCE [LARGE SCALE GENOMIC DNA]</scope>
    <source>
        <strain evidence="5 6">MEB108</strain>
    </source>
</reference>
<dbReference type="SMART" id="SM00267">
    <property type="entry name" value="GGDEF"/>
    <property type="match status" value="1"/>
</dbReference>
<evidence type="ECO:0000256" key="1">
    <source>
        <dbReference type="ARBA" id="ARBA00012528"/>
    </source>
</evidence>
<keyword evidence="5" id="KW-0548">Nucleotidyltransferase</keyword>
<dbReference type="PANTHER" id="PTHR45138">
    <property type="entry name" value="REGULATORY COMPONENTS OF SENSORY TRANSDUCTION SYSTEM"/>
    <property type="match status" value="1"/>
</dbReference>
<dbReference type="Gene3D" id="3.30.70.270">
    <property type="match status" value="1"/>
</dbReference>
<name>A0ABU7J8K6_9GAMM</name>
<dbReference type="InterPro" id="IPR011990">
    <property type="entry name" value="TPR-like_helical_dom_sf"/>
</dbReference>
<evidence type="ECO:0000259" key="4">
    <source>
        <dbReference type="PROSITE" id="PS50887"/>
    </source>
</evidence>
<keyword evidence="6" id="KW-1185">Reference proteome</keyword>
<dbReference type="InterPro" id="IPR050469">
    <property type="entry name" value="Diguanylate_Cyclase"/>
</dbReference>
<sequence length="617" mass="69841">MYRVFVVFFLTVLSWHSFAERVPRIEQQLDAVIQWPLRFPDTAQLAVWEQQLHAKSESDTWFRVQALLLLQQALVPQQKQEGFSALQTLLRQAEAMSTEAQLEVLNALLELYLHHQEFDAAVALQPQVQALLEQDVGPRLQFQLRLQLGRALKASGQLEPALQRFLQAHNEIVLLDLQGTDYRRQYLQLQLARIQSRLQNYQYAIQIVSQALDAAQAQGLDALLPELYLVRGAAAQMAYGTTDQVMADFRAATTVRDPQELGRVHMLGFNNLGAVHLHRREFEPALTYLEQGIAIAERLGNDREIHVMRFNIGYVLVLQGQTDQGLPMMEQAYAAFADKTTPGTQGIMLGHLADAYHEAGLFLQENQVLRQQRQIRDQVLAIERDRVFSELQVQFEAQEQGLRIQLLEQANALRDERLTRAQRERTLYIGLVTILLLGLTGALLAIRQVRRLNAQLDDLSKRDPLTQLLNRRALSAMGHAKGDLLVLLDVDHFKQINDRYGHERGDAVLTELAERLITAVRKDDQVLRWGGEEFLLILRGVGEHAVEDNLIKLCNALRFEPIAELEVTASGGAVLLQEGQAMQQALQQADALLYQAKAQGRSQIHYQASDGLVSVLR</sequence>
<keyword evidence="3" id="KW-0472">Membrane</keyword>
<evidence type="ECO:0000313" key="6">
    <source>
        <dbReference type="Proteomes" id="UP001336314"/>
    </source>
</evidence>
<keyword evidence="5" id="KW-0808">Transferase</keyword>
<protein>
    <recommendedName>
        <fullName evidence="1">diguanylate cyclase</fullName>
        <ecNumber evidence="1">2.7.7.65</ecNumber>
    </recommendedName>
</protein>
<dbReference type="InterPro" id="IPR000160">
    <property type="entry name" value="GGDEF_dom"/>
</dbReference>
<comment type="catalytic activity">
    <reaction evidence="2">
        <text>2 GTP = 3',3'-c-di-GMP + 2 diphosphate</text>
        <dbReference type="Rhea" id="RHEA:24898"/>
        <dbReference type="ChEBI" id="CHEBI:33019"/>
        <dbReference type="ChEBI" id="CHEBI:37565"/>
        <dbReference type="ChEBI" id="CHEBI:58805"/>
        <dbReference type="EC" id="2.7.7.65"/>
    </reaction>
</comment>